<dbReference type="EMBL" id="JANUCP010000002">
    <property type="protein sequence ID" value="MCS3918527.1"/>
    <property type="molecule type" value="Genomic_DNA"/>
</dbReference>
<dbReference type="Proteomes" id="UP001204798">
    <property type="component" value="Unassembled WGS sequence"/>
</dbReference>
<gene>
    <name evidence="1" type="ORF">M2350_000927</name>
</gene>
<evidence type="ECO:0000313" key="1">
    <source>
        <dbReference type="EMBL" id="MCS3918527.1"/>
    </source>
</evidence>
<protein>
    <submittedName>
        <fullName evidence="1">Uncharacterized protein</fullName>
    </submittedName>
</protein>
<keyword evidence="2" id="KW-1185">Reference proteome</keyword>
<evidence type="ECO:0000313" key="2">
    <source>
        <dbReference type="Proteomes" id="UP001204798"/>
    </source>
</evidence>
<sequence length="56" mass="5943">MAISDWSEEADSATNKISRITHHASRITHHALRLTLLTNHPNPAINKTAAAGSGVG</sequence>
<proteinExistence type="predicted"/>
<organism evidence="1 2">
    <name type="scientific">Candidatus Fervidibacter sacchari</name>
    <dbReference type="NCBI Taxonomy" id="1448929"/>
    <lineage>
        <taxon>Bacteria</taxon>
        <taxon>Candidatus Fervidibacterota</taxon>
        <taxon>Candidatus Fervidibacter</taxon>
    </lineage>
</organism>
<reference evidence="1 2" key="1">
    <citation type="submission" date="2022-08" db="EMBL/GenBank/DDBJ databases">
        <title>Bacterial and archaeal communities from various locations to study Microbial Dark Matter (Phase II).</title>
        <authorList>
            <person name="Stepanauskas R."/>
        </authorList>
    </citation>
    <scope>NUCLEOTIDE SEQUENCE [LARGE SCALE GENOMIC DNA]</scope>
    <source>
        <strain evidence="1 2">PD1</strain>
    </source>
</reference>
<accession>A0ABT2EKQ3</accession>
<name>A0ABT2EKQ3_9BACT</name>
<comment type="caution">
    <text evidence="1">The sequence shown here is derived from an EMBL/GenBank/DDBJ whole genome shotgun (WGS) entry which is preliminary data.</text>
</comment>